<evidence type="ECO:0000313" key="3">
    <source>
        <dbReference type="EMBL" id="CEO96035.1"/>
    </source>
</evidence>
<sequence>MGGERDDDNREERAMVRCLRRTFDMLDRDGLHRLNRTQVKMAWQYLFGFRPATEDVDVMIGTGGNGVDLERFIQVTLPLLRRLPRHESAREVFAALDRAGKGFIDEADFVDAARSAAPLVSLADARAAFEYVAGSQQGRVGYKQLERIMNSEPIHRIL</sequence>
<dbReference type="EMBL" id="CDSF01000046">
    <property type="protein sequence ID" value="CEO96035.1"/>
    <property type="molecule type" value="Genomic_DNA"/>
</dbReference>
<dbReference type="EMBL" id="AM411655">
    <property type="protein sequence ID" value="CAL69921.1"/>
    <property type="molecule type" value="mRNA"/>
</dbReference>
<dbReference type="SUPFAM" id="SSF47473">
    <property type="entry name" value="EF-hand"/>
    <property type="match status" value="1"/>
</dbReference>
<dbReference type="OrthoDB" id="26525at2759"/>
<dbReference type="InterPro" id="IPR011992">
    <property type="entry name" value="EF-hand-dom_pair"/>
</dbReference>
<dbReference type="PROSITE" id="PS50222">
    <property type="entry name" value="EF_HAND_2"/>
    <property type="match status" value="1"/>
</dbReference>
<proteinExistence type="evidence at transcript level"/>
<protein>
    <recommendedName>
        <fullName evidence="1">EF-hand domain-containing protein</fullName>
    </recommendedName>
</protein>
<reference evidence="2" key="1">
    <citation type="journal article" date="2007" name="Protist">
        <title>Intron-rich gene structure in the intracellular plant parasite Plasmodiophora brassicae.</title>
        <authorList>
            <person name="Bulman S."/>
            <person name="Ridgway H.J."/>
            <person name="Eady C."/>
            <person name="Conner A.J."/>
        </authorList>
    </citation>
    <scope>NUCLEOTIDE SEQUENCE</scope>
</reference>
<geneLocation type="mitochondrion" evidence="4"/>
<keyword evidence="5" id="KW-1185">Reference proteome</keyword>
<reference evidence="3 5" key="2">
    <citation type="submission" date="2015-02" db="EMBL/GenBank/DDBJ databases">
        <authorList>
            <person name="Fogelqvist Johan"/>
        </authorList>
    </citation>
    <scope>NUCLEOTIDE SEQUENCE [LARGE SCALE GENOMIC DNA]</scope>
    <source>
        <strain evidence="3">E3</strain>
    </source>
</reference>
<gene>
    <name evidence="3" type="ORF">PBRA_004725</name>
    <name evidence="4" type="ORF">PLBR_LOCUS634</name>
</gene>
<dbReference type="AlphaFoldDB" id="A8Y7Q5"/>
<dbReference type="EMBL" id="OVEO01000001">
    <property type="protein sequence ID" value="SPQ93419.1"/>
    <property type="molecule type" value="Genomic_DNA"/>
</dbReference>
<feature type="domain" description="EF-hand" evidence="1">
    <location>
        <begin position="84"/>
        <end position="119"/>
    </location>
</feature>
<dbReference type="Proteomes" id="UP000039324">
    <property type="component" value="Unassembled WGS sequence"/>
</dbReference>
<evidence type="ECO:0000313" key="2">
    <source>
        <dbReference type="EMBL" id="CAL69921.1"/>
    </source>
</evidence>
<dbReference type="Gene3D" id="1.10.238.10">
    <property type="entry name" value="EF-hand"/>
    <property type="match status" value="1"/>
</dbReference>
<keyword evidence="4" id="KW-0496">Mitochondrion</keyword>
<dbReference type="EMBL" id="AM411666">
    <property type="protein sequence ID" value="CAP58025.1"/>
    <property type="molecule type" value="Genomic_DNA"/>
</dbReference>
<reference evidence="4 6" key="3">
    <citation type="submission" date="2018-03" db="EMBL/GenBank/DDBJ databases">
        <authorList>
            <person name="Fogelqvist J."/>
        </authorList>
    </citation>
    <scope>NUCLEOTIDE SEQUENCE [LARGE SCALE GENOMIC DNA]</scope>
</reference>
<accession>A8Y7Q5</accession>
<evidence type="ECO:0000313" key="5">
    <source>
        <dbReference type="Proteomes" id="UP000039324"/>
    </source>
</evidence>
<dbReference type="GO" id="GO:0005509">
    <property type="term" value="F:calcium ion binding"/>
    <property type="evidence" value="ECO:0007669"/>
    <property type="project" value="InterPro"/>
</dbReference>
<organism evidence="2">
    <name type="scientific">Plasmodiophora brassicae</name>
    <name type="common">Clubroot disease agent</name>
    <dbReference type="NCBI Taxonomy" id="37360"/>
    <lineage>
        <taxon>Eukaryota</taxon>
        <taxon>Sar</taxon>
        <taxon>Rhizaria</taxon>
        <taxon>Endomyxa</taxon>
        <taxon>Phytomyxea</taxon>
        <taxon>Plasmodiophorida</taxon>
        <taxon>Plasmodiophoridae</taxon>
        <taxon>Plasmodiophora</taxon>
    </lineage>
</organism>
<dbReference type="InterPro" id="IPR002048">
    <property type="entry name" value="EF_hand_dom"/>
</dbReference>
<evidence type="ECO:0000313" key="6">
    <source>
        <dbReference type="Proteomes" id="UP000290189"/>
    </source>
</evidence>
<name>A8Y7Q5_PLABS</name>
<evidence type="ECO:0000259" key="1">
    <source>
        <dbReference type="PROSITE" id="PS50222"/>
    </source>
</evidence>
<dbReference type="Proteomes" id="UP000290189">
    <property type="component" value="Unassembled WGS sequence"/>
</dbReference>
<dbReference type="STRING" id="37360.A8Y7Q5"/>
<evidence type="ECO:0000313" key="4">
    <source>
        <dbReference type="EMBL" id="SPQ93419.1"/>
    </source>
</evidence>